<dbReference type="Proteomes" id="UP000015101">
    <property type="component" value="Unassembled WGS sequence"/>
</dbReference>
<dbReference type="InterPro" id="IPR005225">
    <property type="entry name" value="Small_GTP-bd"/>
</dbReference>
<dbReference type="InterPro" id="IPR027417">
    <property type="entry name" value="P-loop_NTPase"/>
</dbReference>
<evidence type="ECO:0000256" key="8">
    <source>
        <dbReference type="ARBA" id="ARBA00023289"/>
    </source>
</evidence>
<dbReference type="EMBL" id="KB096324">
    <property type="protein sequence ID" value="ESO06619.1"/>
    <property type="molecule type" value="Genomic_DNA"/>
</dbReference>
<evidence type="ECO:0000313" key="10">
    <source>
        <dbReference type="EMBL" id="ESO06619.1"/>
    </source>
</evidence>
<reference evidence="11" key="3">
    <citation type="submission" date="2015-06" db="UniProtKB">
        <authorList>
            <consortium name="EnsemblMetazoa"/>
        </authorList>
    </citation>
    <scope>IDENTIFICATION</scope>
</reference>
<keyword evidence="2" id="KW-1003">Cell membrane</keyword>
<keyword evidence="3" id="KW-0488">Methylation</keyword>
<evidence type="ECO:0000256" key="9">
    <source>
        <dbReference type="ARBA" id="ARBA00038061"/>
    </source>
</evidence>
<accession>T1EH22</accession>
<evidence type="ECO:0000256" key="3">
    <source>
        <dbReference type="ARBA" id="ARBA00022481"/>
    </source>
</evidence>
<dbReference type="GO" id="GO:0005525">
    <property type="term" value="F:GTP binding"/>
    <property type="evidence" value="ECO:0000318"/>
    <property type="project" value="GO_Central"/>
</dbReference>
<evidence type="ECO:0000256" key="6">
    <source>
        <dbReference type="ARBA" id="ARBA00023136"/>
    </source>
</evidence>
<dbReference type="GO" id="GO:0019003">
    <property type="term" value="F:GDP binding"/>
    <property type="evidence" value="ECO:0000318"/>
    <property type="project" value="GO_Central"/>
</dbReference>
<dbReference type="GO" id="GO:0005886">
    <property type="term" value="C:plasma membrane"/>
    <property type="evidence" value="ECO:0000318"/>
    <property type="project" value="GO_Central"/>
</dbReference>
<dbReference type="PRINTS" id="PR00449">
    <property type="entry name" value="RASTRNSFRMNG"/>
</dbReference>
<dbReference type="CTD" id="20195872"/>
<reference evidence="12" key="1">
    <citation type="submission" date="2012-12" db="EMBL/GenBank/DDBJ databases">
        <authorList>
            <person name="Hellsten U."/>
            <person name="Grimwood J."/>
            <person name="Chapman J.A."/>
            <person name="Shapiro H."/>
            <person name="Aerts A."/>
            <person name="Otillar R.P."/>
            <person name="Terry A.Y."/>
            <person name="Boore J.L."/>
            <person name="Simakov O."/>
            <person name="Marletaz F."/>
            <person name="Cho S.-J."/>
            <person name="Edsinger-Gonzales E."/>
            <person name="Havlak P."/>
            <person name="Kuo D.-H."/>
            <person name="Larsson T."/>
            <person name="Lv J."/>
            <person name="Arendt D."/>
            <person name="Savage R."/>
            <person name="Osoegawa K."/>
            <person name="de Jong P."/>
            <person name="Lindberg D.R."/>
            <person name="Seaver E.C."/>
            <person name="Weisblat D.A."/>
            <person name="Putnam N.H."/>
            <person name="Grigoriev I.V."/>
            <person name="Rokhsar D.S."/>
        </authorList>
    </citation>
    <scope>NUCLEOTIDE SEQUENCE</scope>
</reference>
<dbReference type="RefSeq" id="XP_009015987.1">
    <property type="nucleotide sequence ID" value="XM_009017739.1"/>
</dbReference>
<keyword evidence="4" id="KW-0547">Nucleotide-binding</keyword>
<dbReference type="FunCoup" id="T1EH22">
    <property type="interactions" value="84"/>
</dbReference>
<dbReference type="STRING" id="6412.T1EH22"/>
<evidence type="ECO:0000256" key="2">
    <source>
        <dbReference type="ARBA" id="ARBA00022475"/>
    </source>
</evidence>
<dbReference type="PANTHER" id="PTHR46149">
    <property type="entry name" value="MIP08469P"/>
    <property type="match status" value="1"/>
</dbReference>
<keyword evidence="7" id="KW-0449">Lipoprotein</keyword>
<dbReference type="PROSITE" id="PS51421">
    <property type="entry name" value="RAS"/>
    <property type="match status" value="1"/>
</dbReference>
<dbReference type="SMART" id="SM00174">
    <property type="entry name" value="RHO"/>
    <property type="match status" value="1"/>
</dbReference>
<dbReference type="NCBIfam" id="TIGR00231">
    <property type="entry name" value="small_GTP"/>
    <property type="match status" value="1"/>
</dbReference>
<evidence type="ECO:0000256" key="4">
    <source>
        <dbReference type="ARBA" id="ARBA00022741"/>
    </source>
</evidence>
<dbReference type="SMART" id="SM00175">
    <property type="entry name" value="RAB"/>
    <property type="match status" value="1"/>
</dbReference>
<keyword evidence="12" id="KW-1185">Reference proteome</keyword>
<dbReference type="PROSITE" id="PS51419">
    <property type="entry name" value="RAB"/>
    <property type="match status" value="1"/>
</dbReference>
<dbReference type="Gene3D" id="3.40.50.300">
    <property type="entry name" value="P-loop containing nucleotide triphosphate hydrolases"/>
    <property type="match status" value="1"/>
</dbReference>
<dbReference type="FunFam" id="3.40.50.300:FF:000475">
    <property type="entry name" value="GTP-binding protein Rhes"/>
    <property type="match status" value="1"/>
</dbReference>
<gene>
    <name evidence="11" type="primary">20195872</name>
    <name evidence="10" type="ORF">HELRODRAFT_124648</name>
</gene>
<reference evidence="10 12" key="2">
    <citation type="journal article" date="2013" name="Nature">
        <title>Insights into bilaterian evolution from three spiralian genomes.</title>
        <authorList>
            <person name="Simakov O."/>
            <person name="Marletaz F."/>
            <person name="Cho S.J."/>
            <person name="Edsinger-Gonzales E."/>
            <person name="Havlak P."/>
            <person name="Hellsten U."/>
            <person name="Kuo D.H."/>
            <person name="Larsson T."/>
            <person name="Lv J."/>
            <person name="Arendt D."/>
            <person name="Savage R."/>
            <person name="Osoegawa K."/>
            <person name="de Jong P."/>
            <person name="Grimwood J."/>
            <person name="Chapman J.A."/>
            <person name="Shapiro H."/>
            <person name="Aerts A."/>
            <person name="Otillar R.P."/>
            <person name="Terry A.Y."/>
            <person name="Boore J.L."/>
            <person name="Grigoriev I.V."/>
            <person name="Lindberg D.R."/>
            <person name="Seaver E.C."/>
            <person name="Weisblat D.A."/>
            <person name="Putnam N.H."/>
            <person name="Rokhsar D.S."/>
        </authorList>
    </citation>
    <scope>NUCLEOTIDE SEQUENCE</scope>
</reference>
<dbReference type="EMBL" id="AMQM01000655">
    <property type="status" value="NOT_ANNOTATED_CDS"/>
    <property type="molecule type" value="Genomic_DNA"/>
</dbReference>
<evidence type="ECO:0000313" key="11">
    <source>
        <dbReference type="EnsemblMetazoa" id="HelroP124648"/>
    </source>
</evidence>
<evidence type="ECO:0000313" key="12">
    <source>
        <dbReference type="Proteomes" id="UP000015101"/>
    </source>
</evidence>
<keyword evidence="8" id="KW-0636">Prenylation</keyword>
<dbReference type="GO" id="GO:0003924">
    <property type="term" value="F:GTPase activity"/>
    <property type="evidence" value="ECO:0000318"/>
    <property type="project" value="GO_Central"/>
</dbReference>
<sequence>MTDEEQRHRLVVLGSGRVGKTCLLQCLLNNKFIEAYRPTVEDLHCKTFVYNGGVISVDILDTAGNLEFPAMRRLSISTAQAFLLVFVLGNKESFEEVKNLWNQIQEQKSNINDLPRVIAANKCDLATESYRLIAMEEPLEWARQYGLSDALVEVSAKTGENVKTLFR</sequence>
<comment type="subcellular location">
    <subcellularLocation>
        <location evidence="1">Cell membrane</location>
        <topology evidence="1">Lipid-anchor</topology>
    </subcellularLocation>
</comment>
<dbReference type="KEGG" id="hro:HELRODRAFT_124648"/>
<dbReference type="HOGENOM" id="CLU_041217_9_9_1"/>
<dbReference type="OrthoDB" id="265044at2759"/>
<dbReference type="eggNOG" id="KOG0395">
    <property type="taxonomic scope" value="Eukaryota"/>
</dbReference>
<protein>
    <recommendedName>
        <fullName evidence="13">Small monomeric GTPase</fullName>
    </recommendedName>
</protein>
<dbReference type="OMA" id="ETRWAMT"/>
<evidence type="ECO:0000256" key="5">
    <source>
        <dbReference type="ARBA" id="ARBA00023134"/>
    </source>
</evidence>
<organism evidence="11 12">
    <name type="scientific">Helobdella robusta</name>
    <name type="common">Californian leech</name>
    <dbReference type="NCBI Taxonomy" id="6412"/>
    <lineage>
        <taxon>Eukaryota</taxon>
        <taxon>Metazoa</taxon>
        <taxon>Spiralia</taxon>
        <taxon>Lophotrochozoa</taxon>
        <taxon>Annelida</taxon>
        <taxon>Clitellata</taxon>
        <taxon>Hirudinea</taxon>
        <taxon>Rhynchobdellida</taxon>
        <taxon>Glossiphoniidae</taxon>
        <taxon>Helobdella</taxon>
    </lineage>
</organism>
<evidence type="ECO:0000256" key="1">
    <source>
        <dbReference type="ARBA" id="ARBA00004193"/>
    </source>
</evidence>
<dbReference type="InterPro" id="IPR052236">
    <property type="entry name" value="Small_GTPase_RasD"/>
</dbReference>
<name>T1EH22_HELRO</name>
<evidence type="ECO:0000256" key="7">
    <source>
        <dbReference type="ARBA" id="ARBA00023288"/>
    </source>
</evidence>
<proteinExistence type="inferred from homology"/>
<dbReference type="EnsemblMetazoa" id="HelroT124648">
    <property type="protein sequence ID" value="HelroP124648"/>
    <property type="gene ID" value="HelroG124648"/>
</dbReference>
<keyword evidence="6" id="KW-0472">Membrane</keyword>
<dbReference type="InParanoid" id="T1EH22"/>
<dbReference type="SUPFAM" id="SSF52540">
    <property type="entry name" value="P-loop containing nucleoside triphosphate hydrolases"/>
    <property type="match status" value="1"/>
</dbReference>
<dbReference type="PROSITE" id="PS51420">
    <property type="entry name" value="RHO"/>
    <property type="match status" value="1"/>
</dbReference>
<comment type="similarity">
    <text evidence="9">Belongs to the small GTPase superfamily. RasD family.</text>
</comment>
<dbReference type="AlphaFoldDB" id="T1EH22"/>
<dbReference type="GeneID" id="20195872"/>
<dbReference type="Pfam" id="PF00071">
    <property type="entry name" value="Ras"/>
    <property type="match status" value="1"/>
</dbReference>
<evidence type="ECO:0008006" key="13">
    <source>
        <dbReference type="Google" id="ProtNLM"/>
    </source>
</evidence>
<dbReference type="SMART" id="SM00173">
    <property type="entry name" value="RAS"/>
    <property type="match status" value="1"/>
</dbReference>
<dbReference type="InterPro" id="IPR001806">
    <property type="entry name" value="Small_GTPase"/>
</dbReference>
<keyword evidence="5" id="KW-0342">GTP-binding</keyword>